<proteinExistence type="predicted"/>
<keyword evidence="3" id="KW-1185">Reference proteome</keyword>
<evidence type="ECO:0000256" key="1">
    <source>
        <dbReference type="SAM" id="MobiDB-lite"/>
    </source>
</evidence>
<organism evidence="2 3">
    <name type="scientific">Pleuronectes platessa</name>
    <name type="common">European plaice</name>
    <dbReference type="NCBI Taxonomy" id="8262"/>
    <lineage>
        <taxon>Eukaryota</taxon>
        <taxon>Metazoa</taxon>
        <taxon>Chordata</taxon>
        <taxon>Craniata</taxon>
        <taxon>Vertebrata</taxon>
        <taxon>Euteleostomi</taxon>
        <taxon>Actinopterygii</taxon>
        <taxon>Neopterygii</taxon>
        <taxon>Teleostei</taxon>
        <taxon>Neoteleostei</taxon>
        <taxon>Acanthomorphata</taxon>
        <taxon>Carangaria</taxon>
        <taxon>Pleuronectiformes</taxon>
        <taxon>Pleuronectoidei</taxon>
        <taxon>Pleuronectidae</taxon>
        <taxon>Pleuronectes</taxon>
    </lineage>
</organism>
<dbReference type="AlphaFoldDB" id="A0A9N7V5B7"/>
<evidence type="ECO:0000313" key="2">
    <source>
        <dbReference type="EMBL" id="CAB1444376.1"/>
    </source>
</evidence>
<protein>
    <submittedName>
        <fullName evidence="2">Uncharacterized protein</fullName>
    </submittedName>
</protein>
<comment type="caution">
    <text evidence="2">The sequence shown here is derived from an EMBL/GenBank/DDBJ whole genome shotgun (WGS) entry which is preliminary data.</text>
</comment>
<sequence length="109" mass="11497">MASLPEAGPAVLSFERQHGKINRHLLREPLGHAAPRPRGQTALGPGPSYLLGPTSPANVDRIPFLFHGCTSMTLTGKSNGPSDCLCTSLVHVVVVATLSFVNISPDESQ</sequence>
<reference evidence="2" key="1">
    <citation type="submission" date="2020-03" db="EMBL/GenBank/DDBJ databases">
        <authorList>
            <person name="Weist P."/>
        </authorList>
    </citation>
    <scope>NUCLEOTIDE SEQUENCE</scope>
</reference>
<name>A0A9N7V5B7_PLEPL</name>
<evidence type="ECO:0000313" key="3">
    <source>
        <dbReference type="Proteomes" id="UP001153269"/>
    </source>
</evidence>
<feature type="region of interest" description="Disordered" evidence="1">
    <location>
        <begin position="29"/>
        <end position="50"/>
    </location>
</feature>
<accession>A0A9N7V5B7</accession>
<gene>
    <name evidence="2" type="ORF">PLEPLA_LOCUS32092</name>
</gene>
<dbReference type="EMBL" id="CADEAL010003336">
    <property type="protein sequence ID" value="CAB1444376.1"/>
    <property type="molecule type" value="Genomic_DNA"/>
</dbReference>
<dbReference type="Proteomes" id="UP001153269">
    <property type="component" value="Unassembled WGS sequence"/>
</dbReference>